<feature type="non-terminal residue" evidence="6">
    <location>
        <position position="1"/>
    </location>
</feature>
<evidence type="ECO:0000256" key="2">
    <source>
        <dbReference type="ARBA" id="ARBA00022729"/>
    </source>
</evidence>
<dbReference type="Gene3D" id="1.25.40.390">
    <property type="match status" value="1"/>
</dbReference>
<evidence type="ECO:0000256" key="3">
    <source>
        <dbReference type="ARBA" id="ARBA00023136"/>
    </source>
</evidence>
<comment type="subcellular location">
    <subcellularLocation>
        <location evidence="1">Cell outer membrane</location>
    </subcellularLocation>
</comment>
<sequence length="152" mass="17646">GKSDQPFILMRYAEVMLNAAEAAVELALAGEPSPDGSDLMQVATDAVNEIRERAGAELLESNIQPTTEGRNIVRKERRKELAFEHKTKWDLRRWRVWHYEGRDGFWGETRDKNTYSNNVKIPVPPLDVQNRIVNVLDNFEKNLLRSQHWFAR</sequence>
<accession>K1S0R5</accession>
<protein>
    <submittedName>
        <fullName evidence="6">Protein containing RagB/SusD domain protein</fullName>
    </submittedName>
</protein>
<dbReference type="InterPro" id="IPR011990">
    <property type="entry name" value="TPR-like_helical_dom_sf"/>
</dbReference>
<reference evidence="6" key="1">
    <citation type="journal article" date="2013" name="Environ. Microbiol.">
        <title>Microbiota from the distal guts of lean and obese adolescents exhibit partial functional redundancy besides clear differences in community structure.</title>
        <authorList>
            <person name="Ferrer M."/>
            <person name="Ruiz A."/>
            <person name="Lanza F."/>
            <person name="Haange S.B."/>
            <person name="Oberbach A."/>
            <person name="Till H."/>
            <person name="Bargiela R."/>
            <person name="Campoy C."/>
            <person name="Segura M.T."/>
            <person name="Richter M."/>
            <person name="von Bergen M."/>
            <person name="Seifert J."/>
            <person name="Suarez A."/>
        </authorList>
    </citation>
    <scope>NUCLEOTIDE SEQUENCE</scope>
</reference>
<keyword evidence="2" id="KW-0732">Signal</keyword>
<dbReference type="SUPFAM" id="SSF116734">
    <property type="entry name" value="DNA methylase specificity domain"/>
    <property type="match status" value="1"/>
</dbReference>
<keyword evidence="4" id="KW-0998">Cell outer membrane</keyword>
<evidence type="ECO:0000259" key="5">
    <source>
        <dbReference type="Pfam" id="PF07980"/>
    </source>
</evidence>
<evidence type="ECO:0000256" key="1">
    <source>
        <dbReference type="ARBA" id="ARBA00004442"/>
    </source>
</evidence>
<gene>
    <name evidence="6" type="ORF">LEA_19431</name>
</gene>
<dbReference type="AlphaFoldDB" id="K1S0R5"/>
<dbReference type="EMBL" id="AJWY01013362">
    <property type="protein sequence ID" value="EKC47330.1"/>
    <property type="molecule type" value="Genomic_DNA"/>
</dbReference>
<feature type="domain" description="RagB/SusD" evidence="5">
    <location>
        <begin position="2"/>
        <end position="116"/>
    </location>
</feature>
<dbReference type="InterPro" id="IPR012944">
    <property type="entry name" value="SusD_RagB_dom"/>
</dbReference>
<proteinExistence type="predicted"/>
<dbReference type="Pfam" id="PF07980">
    <property type="entry name" value="SusD_RagB"/>
    <property type="match status" value="1"/>
</dbReference>
<comment type="caution">
    <text evidence="6">The sequence shown here is derived from an EMBL/GenBank/DDBJ whole genome shotgun (WGS) entry which is preliminary data.</text>
</comment>
<evidence type="ECO:0000256" key="4">
    <source>
        <dbReference type="ARBA" id="ARBA00023237"/>
    </source>
</evidence>
<keyword evidence="3" id="KW-0472">Membrane</keyword>
<name>K1S0R5_9ZZZZ</name>
<evidence type="ECO:0000313" key="6">
    <source>
        <dbReference type="EMBL" id="EKC47330.1"/>
    </source>
</evidence>
<dbReference type="GO" id="GO:0009279">
    <property type="term" value="C:cell outer membrane"/>
    <property type="evidence" value="ECO:0007669"/>
    <property type="project" value="UniProtKB-SubCell"/>
</dbReference>
<dbReference type="SUPFAM" id="SSF48452">
    <property type="entry name" value="TPR-like"/>
    <property type="match status" value="1"/>
</dbReference>
<organism evidence="6">
    <name type="scientific">human gut metagenome</name>
    <dbReference type="NCBI Taxonomy" id="408170"/>
    <lineage>
        <taxon>unclassified sequences</taxon>
        <taxon>metagenomes</taxon>
        <taxon>organismal metagenomes</taxon>
    </lineage>
</organism>